<dbReference type="AlphaFoldDB" id="A0ABC9BYX8"/>
<keyword evidence="5" id="KW-1185">Reference proteome</keyword>
<dbReference type="Proteomes" id="UP001497457">
    <property type="component" value="Chromosome 27b"/>
</dbReference>
<reference evidence="4 5" key="2">
    <citation type="submission" date="2024-10" db="EMBL/GenBank/DDBJ databases">
        <authorList>
            <person name="Ryan C."/>
        </authorList>
    </citation>
    <scope>NUCLEOTIDE SEQUENCE [LARGE SCALE GENOMIC DNA]</scope>
</reference>
<dbReference type="InterPro" id="IPR039774">
    <property type="entry name" value="Sin3-like"/>
</dbReference>
<reference evidence="5" key="1">
    <citation type="submission" date="2024-06" db="EMBL/GenBank/DDBJ databases">
        <authorList>
            <person name="Ryan C."/>
        </authorList>
    </citation>
    <scope>NUCLEOTIDE SEQUENCE [LARGE SCALE GENOMIC DNA]</scope>
</reference>
<evidence type="ECO:0000313" key="4">
    <source>
        <dbReference type="EMBL" id="CAL5007401.1"/>
    </source>
</evidence>
<evidence type="ECO:0000313" key="5">
    <source>
        <dbReference type="Proteomes" id="UP001497457"/>
    </source>
</evidence>
<dbReference type="PROSITE" id="PS51477">
    <property type="entry name" value="PAH"/>
    <property type="match status" value="1"/>
</dbReference>
<evidence type="ECO:0000256" key="3">
    <source>
        <dbReference type="PROSITE-ProRule" id="PRU00810"/>
    </source>
</evidence>
<accession>A0ABC9BYX8</accession>
<evidence type="ECO:0000256" key="2">
    <source>
        <dbReference type="ARBA" id="ARBA00023242"/>
    </source>
</evidence>
<name>A0ABC9BYX8_9POAL</name>
<comment type="subcellular location">
    <subcellularLocation>
        <location evidence="1 3">Nucleus</location>
    </subcellularLocation>
</comment>
<keyword evidence="2 3" id="KW-0539">Nucleus</keyword>
<evidence type="ECO:0000256" key="1">
    <source>
        <dbReference type="ARBA" id="ARBA00004123"/>
    </source>
</evidence>
<dbReference type="Gene3D" id="1.20.1160.11">
    <property type="entry name" value="Paired amphipathic helix"/>
    <property type="match status" value="1"/>
</dbReference>
<dbReference type="InterPro" id="IPR003822">
    <property type="entry name" value="PAH"/>
</dbReference>
<proteinExistence type="predicted"/>
<gene>
    <name evidence="4" type="ORF">URODEC1_LOCUS68483</name>
</gene>
<organism evidence="4 5">
    <name type="scientific">Urochloa decumbens</name>
    <dbReference type="NCBI Taxonomy" id="240449"/>
    <lineage>
        <taxon>Eukaryota</taxon>
        <taxon>Viridiplantae</taxon>
        <taxon>Streptophyta</taxon>
        <taxon>Embryophyta</taxon>
        <taxon>Tracheophyta</taxon>
        <taxon>Spermatophyta</taxon>
        <taxon>Magnoliopsida</taxon>
        <taxon>Liliopsida</taxon>
        <taxon>Poales</taxon>
        <taxon>Poaceae</taxon>
        <taxon>PACMAD clade</taxon>
        <taxon>Panicoideae</taxon>
        <taxon>Panicodae</taxon>
        <taxon>Paniceae</taxon>
        <taxon>Melinidinae</taxon>
        <taxon>Urochloa</taxon>
    </lineage>
</organism>
<dbReference type="Pfam" id="PF02671">
    <property type="entry name" value="PAH"/>
    <property type="match status" value="1"/>
</dbReference>
<dbReference type="PANTHER" id="PTHR12346">
    <property type="entry name" value="SIN3B-RELATED"/>
    <property type="match status" value="1"/>
</dbReference>
<dbReference type="InterPro" id="IPR036600">
    <property type="entry name" value="PAH_sf"/>
</dbReference>
<dbReference type="SUPFAM" id="SSF47762">
    <property type="entry name" value="PAH2 domain"/>
    <property type="match status" value="1"/>
</dbReference>
<dbReference type="GO" id="GO:0005634">
    <property type="term" value="C:nucleus"/>
    <property type="evidence" value="ECO:0007669"/>
    <property type="project" value="UniProtKB-SubCell"/>
</dbReference>
<protein>
    <submittedName>
        <fullName evidence="4">Uncharacterized protein</fullName>
    </submittedName>
</protein>
<dbReference type="EMBL" id="OZ075137">
    <property type="protein sequence ID" value="CAL5007401.1"/>
    <property type="molecule type" value="Genomic_DNA"/>
</dbReference>
<sequence>MPNASRSQTPAPLRATRPMVTIEDGMRYVLALHDEFALAEPEKYEAILAVLRALRAGSMDTAGVVARMEDLLSGHRELLHDFNQFLPWCYIRAHGPAGGNIH</sequence>